<dbReference type="GO" id="GO:0006508">
    <property type="term" value="P:proteolysis"/>
    <property type="evidence" value="ECO:0007669"/>
    <property type="project" value="UniProtKB-KW"/>
</dbReference>
<dbReference type="InterPro" id="IPR038765">
    <property type="entry name" value="Papain-like_cys_pep_sf"/>
</dbReference>
<comment type="caution">
    <text evidence="6">The sequence shown here is derived from an EMBL/GenBank/DDBJ whole genome shotgun (WGS) entry which is preliminary data.</text>
</comment>
<gene>
    <name evidence="6" type="ORF">BpHYR1_018102</name>
</gene>
<evidence type="ECO:0000313" key="7">
    <source>
        <dbReference type="Proteomes" id="UP000276133"/>
    </source>
</evidence>
<dbReference type="Gene3D" id="3.40.395.10">
    <property type="entry name" value="Adenoviral Proteinase, Chain A"/>
    <property type="match status" value="1"/>
</dbReference>
<dbReference type="InterPro" id="IPR003653">
    <property type="entry name" value="Peptidase_C48_C"/>
</dbReference>
<organism evidence="6 7">
    <name type="scientific">Brachionus plicatilis</name>
    <name type="common">Marine rotifer</name>
    <name type="synonym">Brachionus muelleri</name>
    <dbReference type="NCBI Taxonomy" id="10195"/>
    <lineage>
        <taxon>Eukaryota</taxon>
        <taxon>Metazoa</taxon>
        <taxon>Spiralia</taxon>
        <taxon>Gnathifera</taxon>
        <taxon>Rotifera</taxon>
        <taxon>Eurotatoria</taxon>
        <taxon>Monogononta</taxon>
        <taxon>Pseudotrocha</taxon>
        <taxon>Ploima</taxon>
        <taxon>Brachionidae</taxon>
        <taxon>Brachionus</taxon>
    </lineage>
</organism>
<evidence type="ECO:0000313" key="6">
    <source>
        <dbReference type="EMBL" id="RNA13871.1"/>
    </source>
</evidence>
<dbReference type="OrthoDB" id="1939479at2759"/>
<reference evidence="6 7" key="1">
    <citation type="journal article" date="2018" name="Sci. Rep.">
        <title>Genomic signatures of local adaptation to the degree of environmental predictability in rotifers.</title>
        <authorList>
            <person name="Franch-Gras L."/>
            <person name="Hahn C."/>
            <person name="Garcia-Roger E.M."/>
            <person name="Carmona M.J."/>
            <person name="Serra M."/>
            <person name="Gomez A."/>
        </authorList>
    </citation>
    <scope>NUCLEOTIDE SEQUENCE [LARGE SCALE GENOMIC DNA]</scope>
    <source>
        <strain evidence="6">HYR1</strain>
    </source>
</reference>
<comment type="similarity">
    <text evidence="1">Belongs to the peptidase C48 family.</text>
</comment>
<feature type="region of interest" description="Disordered" evidence="4">
    <location>
        <begin position="169"/>
        <end position="233"/>
    </location>
</feature>
<accession>A0A3M7QS18</accession>
<evidence type="ECO:0000256" key="3">
    <source>
        <dbReference type="ARBA" id="ARBA00022801"/>
    </source>
</evidence>
<dbReference type="Pfam" id="PF02902">
    <property type="entry name" value="Peptidase_C48"/>
    <property type="match status" value="1"/>
</dbReference>
<keyword evidence="7" id="KW-1185">Reference proteome</keyword>
<evidence type="ECO:0000256" key="4">
    <source>
        <dbReference type="SAM" id="MobiDB-lite"/>
    </source>
</evidence>
<dbReference type="AlphaFoldDB" id="A0A3M7QS18"/>
<evidence type="ECO:0000259" key="5">
    <source>
        <dbReference type="Pfam" id="PF02902"/>
    </source>
</evidence>
<name>A0A3M7QS18_BRAPC</name>
<keyword evidence="2 6" id="KW-0645">Protease</keyword>
<sequence length="418" mass="47502">MDKALACTSLAKKYVKSNDGISALVKNSNENGNTNSSAKVSDLVKNLELSLLTKLRNEIDMRLKNRKFVVIHGLKESSNGDESLENLFSLLKIDKPLQHKRLGSFNISKCNRPVLCELKNEKYIKMLMLVKKNLRNENDFSHVYINSHKTKLQRDILLDKRKNFKDFTSKSTADSRLPPVGHDNLSQAKSMNTNKSASKTTADSRTPTRGYNNLSQAKSMNTNKSASKTTADSNPICTQQSFINSNLWFSQNDPKSQEAFLNHDDGLTVIVKGFGYEVNRLSLYDLLSGSKINDIIVNFYMKMLCNSNLNVKCSHIDSLIINKILDAITRLLKKIRGVLKKYITSLADSDSWMILNDHLYPKQYGNDKDCGVFICAYSKFLSYDKPFLFNQNDIPKIRECIGYEILKVEIQEYDTLVQ</sequence>
<feature type="domain" description="Ubiquitin-like protease family profile" evidence="5">
    <location>
        <begin position="325"/>
        <end position="405"/>
    </location>
</feature>
<proteinExistence type="inferred from homology"/>
<dbReference type="EMBL" id="REGN01005306">
    <property type="protein sequence ID" value="RNA13871.1"/>
    <property type="molecule type" value="Genomic_DNA"/>
</dbReference>
<dbReference type="Proteomes" id="UP000276133">
    <property type="component" value="Unassembled WGS sequence"/>
</dbReference>
<keyword evidence="3" id="KW-0378">Hydrolase</keyword>
<feature type="compositionally biased region" description="Polar residues" evidence="4">
    <location>
        <begin position="184"/>
        <end position="233"/>
    </location>
</feature>
<protein>
    <submittedName>
        <fullName evidence="6">Sentrin-specific protease 5</fullName>
    </submittedName>
</protein>
<dbReference type="STRING" id="10195.A0A3M7QS18"/>
<dbReference type="SUPFAM" id="SSF54001">
    <property type="entry name" value="Cysteine proteinases"/>
    <property type="match status" value="1"/>
</dbReference>
<evidence type="ECO:0000256" key="2">
    <source>
        <dbReference type="ARBA" id="ARBA00022670"/>
    </source>
</evidence>
<evidence type="ECO:0000256" key="1">
    <source>
        <dbReference type="ARBA" id="ARBA00005234"/>
    </source>
</evidence>
<dbReference type="GO" id="GO:0008234">
    <property type="term" value="F:cysteine-type peptidase activity"/>
    <property type="evidence" value="ECO:0007669"/>
    <property type="project" value="InterPro"/>
</dbReference>